<dbReference type="PANTHER" id="PTHR20854:SF4">
    <property type="entry name" value="INOSITOL-1-MONOPHOSPHATASE-RELATED"/>
    <property type="match status" value="1"/>
</dbReference>
<evidence type="ECO:0000313" key="3">
    <source>
        <dbReference type="EMBL" id="QJQ13606.1"/>
    </source>
</evidence>
<reference evidence="3 4" key="1">
    <citation type="submission" date="2016-04" db="EMBL/GenBank/DDBJ databases">
        <authorList>
            <person name="Qiu J."/>
        </authorList>
    </citation>
    <scope>NUCLEOTIDE SEQUENCE [LARGE SCALE GENOMIC DNA]</scope>
    <source>
        <strain evidence="3 4">JQ581</strain>
    </source>
</reference>
<reference evidence="3 4" key="2">
    <citation type="submission" date="2020-04" db="EMBL/GenBank/DDBJ databases">
        <title>Complete genome sequence of Pseudomonas putida strain JQ581.</title>
        <authorList>
            <person name="Mu Y."/>
        </authorList>
    </citation>
    <scope>NUCLEOTIDE SEQUENCE [LARGE SCALE GENOMIC DNA]</scope>
    <source>
        <strain evidence="3 4">JQ581</strain>
    </source>
</reference>
<proteinExistence type="inferred from homology"/>
<keyword evidence="2" id="KW-0479">Metal-binding</keyword>
<dbReference type="PANTHER" id="PTHR20854">
    <property type="entry name" value="INOSITOL MONOPHOSPHATASE"/>
    <property type="match status" value="1"/>
</dbReference>
<name>A0AAP9N655_PSEPU</name>
<dbReference type="GO" id="GO:0008934">
    <property type="term" value="F:inositol monophosphate 1-phosphatase activity"/>
    <property type="evidence" value="ECO:0007669"/>
    <property type="project" value="TreeGrafter"/>
</dbReference>
<feature type="binding site" evidence="2">
    <location>
        <position position="87"/>
    </location>
    <ligand>
        <name>Mg(2+)</name>
        <dbReference type="ChEBI" id="CHEBI:18420"/>
        <label>1</label>
        <note>catalytic</note>
    </ligand>
</feature>
<evidence type="ECO:0000313" key="4">
    <source>
        <dbReference type="Proteomes" id="UP000076857"/>
    </source>
</evidence>
<dbReference type="AlphaFoldDB" id="A0AAP9N655"/>
<dbReference type="GO" id="GO:0046872">
    <property type="term" value="F:metal ion binding"/>
    <property type="evidence" value="ECO:0007669"/>
    <property type="project" value="UniProtKB-KW"/>
</dbReference>
<dbReference type="GO" id="GO:0007165">
    <property type="term" value="P:signal transduction"/>
    <property type="evidence" value="ECO:0007669"/>
    <property type="project" value="TreeGrafter"/>
</dbReference>
<protein>
    <submittedName>
        <fullName evidence="3">Inositol monophosphatase</fullName>
    </submittedName>
</protein>
<dbReference type="PRINTS" id="PR00377">
    <property type="entry name" value="IMPHPHTASES"/>
</dbReference>
<organism evidence="3 4">
    <name type="scientific">Pseudomonas putida</name>
    <name type="common">Arthrobacter siderocapsulatus</name>
    <dbReference type="NCBI Taxonomy" id="303"/>
    <lineage>
        <taxon>Bacteria</taxon>
        <taxon>Pseudomonadati</taxon>
        <taxon>Pseudomonadota</taxon>
        <taxon>Gammaproteobacteria</taxon>
        <taxon>Pseudomonadales</taxon>
        <taxon>Pseudomonadaceae</taxon>
        <taxon>Pseudomonas</taxon>
    </lineage>
</organism>
<feature type="binding site" evidence="2">
    <location>
        <position position="103"/>
    </location>
    <ligand>
        <name>Mg(2+)</name>
        <dbReference type="ChEBI" id="CHEBI:18420"/>
        <label>1</label>
        <note>catalytic</note>
    </ligand>
</feature>
<dbReference type="Gene3D" id="3.40.190.80">
    <property type="match status" value="1"/>
</dbReference>
<keyword evidence="2" id="KW-0460">Magnesium</keyword>
<dbReference type="Pfam" id="PF00459">
    <property type="entry name" value="Inositol_P"/>
    <property type="match status" value="1"/>
</dbReference>
<dbReference type="Gene3D" id="3.30.540.10">
    <property type="entry name" value="Fructose-1,6-Bisphosphatase, subunit A, domain 1"/>
    <property type="match status" value="1"/>
</dbReference>
<dbReference type="Proteomes" id="UP000076857">
    <property type="component" value="Chromosome"/>
</dbReference>
<gene>
    <name evidence="3" type="ORF">A3L25_020135</name>
</gene>
<dbReference type="GO" id="GO:0006020">
    <property type="term" value="P:inositol metabolic process"/>
    <property type="evidence" value="ECO:0007669"/>
    <property type="project" value="TreeGrafter"/>
</dbReference>
<dbReference type="EMBL" id="CP050951">
    <property type="protein sequence ID" value="QJQ13606.1"/>
    <property type="molecule type" value="Genomic_DNA"/>
</dbReference>
<feature type="binding site" evidence="2">
    <location>
        <position position="232"/>
    </location>
    <ligand>
        <name>Mg(2+)</name>
        <dbReference type="ChEBI" id="CHEBI:18420"/>
        <label>1</label>
        <note>catalytic</note>
    </ligand>
</feature>
<comment type="similarity">
    <text evidence="1">Belongs to the inositol monophosphatase superfamily.</text>
</comment>
<dbReference type="InterPro" id="IPR000760">
    <property type="entry name" value="Inositol_monophosphatase-like"/>
</dbReference>
<accession>A0AAP9N655</accession>
<evidence type="ECO:0000256" key="2">
    <source>
        <dbReference type="PIRSR" id="PIRSR600760-2"/>
    </source>
</evidence>
<sequence>MVGLRASFWTQKCLSPALGARVNNLDVQQILPFVITAVKQAGQLLAQEYVRPSGRRGHGDKADIDLEIEEALRAELLKLLPCDWWGEETGHVLTGNSLCWVVDPNDGTSDFLRGHAGSAVSVGLLQENLPVLGVVHAPVTANGESDCIAWAAGMDHLLRNGTPIRVDLSQQDLADGSLVMVSTAASGKPNINRELCSPGDFHPMLSIAYRLARVAAGDAVCGVSLYPVSAHDVVAGHALLIGANGVLVDEQGAPIRYQSEAEMLRVSNRCFGGAPRVCADLVARDWSKVFAKDA</sequence>
<comment type="cofactor">
    <cofactor evidence="2">
        <name>Mg(2+)</name>
        <dbReference type="ChEBI" id="CHEBI:18420"/>
    </cofactor>
</comment>
<evidence type="ECO:0000256" key="1">
    <source>
        <dbReference type="ARBA" id="ARBA00009759"/>
    </source>
</evidence>
<feature type="binding site" evidence="2">
    <location>
        <position position="106"/>
    </location>
    <ligand>
        <name>Mg(2+)</name>
        <dbReference type="ChEBI" id="CHEBI:18420"/>
        <label>1</label>
        <note>catalytic</note>
    </ligand>
</feature>
<dbReference type="SUPFAM" id="SSF56655">
    <property type="entry name" value="Carbohydrate phosphatase"/>
    <property type="match status" value="1"/>
</dbReference>